<evidence type="ECO:0000256" key="1">
    <source>
        <dbReference type="ARBA" id="ARBA00004442"/>
    </source>
</evidence>
<dbReference type="InterPro" id="IPR036737">
    <property type="entry name" value="OmpA-like_sf"/>
</dbReference>
<dbReference type="InterPro" id="IPR006665">
    <property type="entry name" value="OmpA-like"/>
</dbReference>
<feature type="compositionally biased region" description="Low complexity" evidence="5">
    <location>
        <begin position="692"/>
        <end position="715"/>
    </location>
</feature>
<dbReference type="InterPro" id="IPR006664">
    <property type="entry name" value="OMP_bac"/>
</dbReference>
<evidence type="ECO:0000256" key="2">
    <source>
        <dbReference type="ARBA" id="ARBA00023136"/>
    </source>
</evidence>
<sequence>MSHVGKLSAALITAAVLAGVPYLLLWHLPWPELPQSWDVAAAHLRGLRLPPGVPAALLIVALWTLWGLYTAGLAVEVAARLRGAPRRLRPLGPLQAVAAAAVGTAALTPAGAFADTVADGQEEQEERAGDENGGNGEEGVPPAFGEAARPTERVRTVAGFAVGSAELTEQMRQDLAPVAEMIASYGDPGTPVRITGHTDPSGSATANMDLSERRAQAVADHLADTLGEDAPDFEARGAGSGEPRDGGAAAQRRAEVSYTVVPQQPPPAVVHTREAAAVEEIASEAPADDGDRRVVVLEIPDGTVTGALAFAGLAGGYVLGRRGVRVPRISLSLPRVRSLPRSRPRRLALPAPPPRPVPEDEIDERVTVELDHVPGLGVTGEGAFGAVRRLVANALDPLDGSAVRVLITEADTVRLLGEKTRDLLRAHPCEPVRMVDTMEEALEVLQRELHGDTGERPPLALVASAPGPEYETALSGLLLHGQRNGITAVILGRWPLGGSLVIEADGLITQTSPPLNPLFHCSWPGSTADQVVSAVRAYHHSSPAGPDQPRASAPAPAAEPENPWKFLDEPLAPAGTTGTEDLWSFLDAESPAPDPAPKPAAASGPVPAPAPVEAFRPTEDPGVMKTPEPTEESRAGGFGETRGAGDPARPGGTEKTPDPTGTSGAAEAPEPVADPRPAGTPETGKIPEAAQTPRTAGTSGSSGAPGSEGGAEATGQRGEPAQGPGTAQAPGEAETSVLRSLQEALAPSPRRKPGKAGPRGGPAEAPGDGGRSPAPPAAGTAPTGPRQEPQPARPRQEPEPARPRPRTVPAEPRIASRTERLERLERLGRAQPSAGQGAAAAPAAEPAADPQPARPLPRKPKKAGRGRSWRPK</sequence>
<feature type="transmembrane region" description="Helical" evidence="6">
    <location>
        <begin position="91"/>
        <end position="114"/>
    </location>
</feature>
<dbReference type="Pfam" id="PF00691">
    <property type="entry name" value="OmpA"/>
    <property type="match status" value="1"/>
</dbReference>
<dbReference type="PANTHER" id="PTHR30329:SF21">
    <property type="entry name" value="LIPOPROTEIN YIAD-RELATED"/>
    <property type="match status" value="1"/>
</dbReference>
<evidence type="ECO:0000313" key="9">
    <source>
        <dbReference type="Proteomes" id="UP000536604"/>
    </source>
</evidence>
<accession>A0A841IKC5</accession>
<feature type="compositionally biased region" description="Low complexity" evidence="5">
    <location>
        <begin position="777"/>
        <end position="790"/>
    </location>
</feature>
<dbReference type="RefSeq" id="WP_184288477.1">
    <property type="nucleotide sequence ID" value="NZ_JACHJO010000003.1"/>
</dbReference>
<keyword evidence="3" id="KW-0998">Cell outer membrane</keyword>
<feature type="compositionally biased region" description="Basic residues" evidence="5">
    <location>
        <begin position="856"/>
        <end position="872"/>
    </location>
</feature>
<feature type="region of interest" description="Disordered" evidence="5">
    <location>
        <begin position="117"/>
        <end position="142"/>
    </location>
</feature>
<keyword evidence="9" id="KW-1185">Reference proteome</keyword>
<comment type="caution">
    <text evidence="8">The sequence shown here is derived from an EMBL/GenBank/DDBJ whole genome shotgun (WGS) entry which is preliminary data.</text>
</comment>
<dbReference type="CDD" id="cd07185">
    <property type="entry name" value="OmpA_C-like"/>
    <property type="match status" value="1"/>
</dbReference>
<keyword evidence="2 4" id="KW-0472">Membrane</keyword>
<dbReference type="Proteomes" id="UP000536604">
    <property type="component" value="Unassembled WGS sequence"/>
</dbReference>
<dbReference type="PANTHER" id="PTHR30329">
    <property type="entry name" value="STATOR ELEMENT OF FLAGELLAR MOTOR COMPLEX"/>
    <property type="match status" value="1"/>
</dbReference>
<comment type="subcellular location">
    <subcellularLocation>
        <location evidence="1">Cell outer membrane</location>
    </subcellularLocation>
</comment>
<feature type="region of interest" description="Disordered" evidence="5">
    <location>
        <begin position="227"/>
        <end position="254"/>
    </location>
</feature>
<reference evidence="8 9" key="1">
    <citation type="submission" date="2020-08" db="EMBL/GenBank/DDBJ databases">
        <title>Genomic Encyclopedia of Type Strains, Phase III (KMG-III): the genomes of soil and plant-associated and newly described type strains.</title>
        <authorList>
            <person name="Whitman W."/>
        </authorList>
    </citation>
    <scope>NUCLEOTIDE SEQUENCE [LARGE SCALE GENOMIC DNA]</scope>
    <source>
        <strain evidence="8 9">CECT 8712</strain>
    </source>
</reference>
<feature type="compositionally biased region" description="Low complexity" evidence="5">
    <location>
        <begin position="829"/>
        <end position="851"/>
    </location>
</feature>
<evidence type="ECO:0000256" key="4">
    <source>
        <dbReference type="PROSITE-ProRule" id="PRU00473"/>
    </source>
</evidence>
<evidence type="ECO:0000256" key="6">
    <source>
        <dbReference type="SAM" id="Phobius"/>
    </source>
</evidence>
<dbReference type="AlphaFoldDB" id="A0A841IKC5"/>
<dbReference type="InterPro" id="IPR050330">
    <property type="entry name" value="Bact_OuterMem_StrucFunc"/>
</dbReference>
<dbReference type="PRINTS" id="PR01021">
    <property type="entry name" value="OMPADOMAIN"/>
</dbReference>
<dbReference type="GO" id="GO:0009279">
    <property type="term" value="C:cell outer membrane"/>
    <property type="evidence" value="ECO:0007669"/>
    <property type="project" value="UniProtKB-SubCell"/>
</dbReference>
<gene>
    <name evidence="8" type="ORF">FHS13_001102</name>
</gene>
<feature type="transmembrane region" description="Helical" evidence="6">
    <location>
        <begin position="55"/>
        <end position="79"/>
    </location>
</feature>
<evidence type="ECO:0000256" key="5">
    <source>
        <dbReference type="SAM" id="MobiDB-lite"/>
    </source>
</evidence>
<proteinExistence type="predicted"/>
<dbReference type="SUPFAM" id="SSF103088">
    <property type="entry name" value="OmpA-like"/>
    <property type="match status" value="1"/>
</dbReference>
<organism evidence="8 9">
    <name type="scientific">Nocardiopsis algeriensis</name>
    <dbReference type="NCBI Taxonomy" id="1478215"/>
    <lineage>
        <taxon>Bacteria</taxon>
        <taxon>Bacillati</taxon>
        <taxon>Actinomycetota</taxon>
        <taxon>Actinomycetes</taxon>
        <taxon>Streptosporangiales</taxon>
        <taxon>Nocardiopsidaceae</taxon>
        <taxon>Nocardiopsis</taxon>
    </lineage>
</organism>
<protein>
    <submittedName>
        <fullName evidence="8">Outer membrane protein OmpA-like peptidoglycan-associated protein</fullName>
    </submittedName>
</protein>
<feature type="compositionally biased region" description="Low complexity" evidence="5">
    <location>
        <begin position="549"/>
        <end position="563"/>
    </location>
</feature>
<evidence type="ECO:0000256" key="3">
    <source>
        <dbReference type="ARBA" id="ARBA00023237"/>
    </source>
</evidence>
<feature type="compositionally biased region" description="Basic and acidic residues" evidence="5">
    <location>
        <begin position="814"/>
        <end position="828"/>
    </location>
</feature>
<feature type="domain" description="OmpA-like" evidence="7">
    <location>
        <begin position="147"/>
        <end position="302"/>
    </location>
</feature>
<keyword evidence="6" id="KW-0812">Transmembrane</keyword>
<keyword evidence="6" id="KW-1133">Transmembrane helix</keyword>
<dbReference type="EMBL" id="JACHJO010000003">
    <property type="protein sequence ID" value="MBB6119167.1"/>
    <property type="molecule type" value="Genomic_DNA"/>
</dbReference>
<evidence type="ECO:0000313" key="8">
    <source>
        <dbReference type="EMBL" id="MBB6119167.1"/>
    </source>
</evidence>
<feature type="transmembrane region" description="Helical" evidence="6">
    <location>
        <begin position="7"/>
        <end position="28"/>
    </location>
</feature>
<evidence type="ECO:0000259" key="7">
    <source>
        <dbReference type="PROSITE" id="PS51123"/>
    </source>
</evidence>
<name>A0A841IKC5_9ACTN</name>
<dbReference type="PROSITE" id="PS51123">
    <property type="entry name" value="OMPA_2"/>
    <property type="match status" value="1"/>
</dbReference>
<dbReference type="Gene3D" id="3.30.1330.60">
    <property type="entry name" value="OmpA-like domain"/>
    <property type="match status" value="1"/>
</dbReference>
<feature type="region of interest" description="Disordered" evidence="5">
    <location>
        <begin position="537"/>
        <end position="872"/>
    </location>
</feature>